<dbReference type="SUPFAM" id="SSF55486">
    <property type="entry name" value="Metalloproteases ('zincins'), catalytic domain"/>
    <property type="match status" value="1"/>
</dbReference>
<evidence type="ECO:0000313" key="9">
    <source>
        <dbReference type="EMBL" id="GKT06476.1"/>
    </source>
</evidence>
<dbReference type="PANTHER" id="PTHR10201">
    <property type="entry name" value="MATRIX METALLOPROTEINASE"/>
    <property type="match status" value="1"/>
</dbReference>
<keyword evidence="7" id="KW-0472">Membrane</keyword>
<dbReference type="InterPro" id="IPR006026">
    <property type="entry name" value="Peptidase_Metallo"/>
</dbReference>
<evidence type="ECO:0000256" key="1">
    <source>
        <dbReference type="ARBA" id="ARBA00022670"/>
    </source>
</evidence>
<keyword evidence="3" id="KW-0378">Hydrolase</keyword>
<feature type="transmembrane region" description="Helical" evidence="7">
    <location>
        <begin position="7"/>
        <end position="24"/>
    </location>
</feature>
<keyword evidence="2" id="KW-0479">Metal-binding</keyword>
<keyword evidence="7" id="KW-0812">Transmembrane</keyword>
<evidence type="ECO:0000259" key="8">
    <source>
        <dbReference type="SMART" id="SM00235"/>
    </source>
</evidence>
<sequence>MHQHRGFISFMIILAAGAFLFGNPHSPIPQVTRNAWQQRLNQLYQNARLEITQLNEPSIRSTSQATSQSTTKQSSVAVNHSATSAVNATPILPIMQGKKISSTYYYHYDTGTPNNVHTVFEQAVKLYNATGVVKLRPGKGTNLQNQLAFGTYHKQMTAAQLGSIELGEGGPQLIEQVGPGASDVVINHGSAQLNITYDQSVSLSVSVHELGHALGLDHSPDQNSVMYPIDQGKTALSDGDINALKQIYQQ</sequence>
<keyword evidence="10" id="KW-1185">Reference proteome</keyword>
<dbReference type="Gene3D" id="3.40.390.10">
    <property type="entry name" value="Collagenase (Catalytic Domain)"/>
    <property type="match status" value="1"/>
</dbReference>
<evidence type="ECO:0000256" key="3">
    <source>
        <dbReference type="ARBA" id="ARBA00022801"/>
    </source>
</evidence>
<evidence type="ECO:0000256" key="7">
    <source>
        <dbReference type="SAM" id="Phobius"/>
    </source>
</evidence>
<dbReference type="SMART" id="SM00235">
    <property type="entry name" value="ZnMc"/>
    <property type="match status" value="1"/>
</dbReference>
<comment type="caution">
    <text evidence="9">The sequence shown here is derived from an EMBL/GenBank/DDBJ whole genome shotgun (WGS) entry which is preliminary data.</text>
</comment>
<gene>
    <name evidence="9" type="ORF">JCM31185_17630</name>
</gene>
<dbReference type="PANTHER" id="PTHR10201:SF323">
    <property type="entry name" value="MATRIX METALLOPROTEINASE-21"/>
    <property type="match status" value="1"/>
</dbReference>
<evidence type="ECO:0000256" key="6">
    <source>
        <dbReference type="SAM" id="MobiDB-lite"/>
    </source>
</evidence>
<organism evidence="9 10">
    <name type="scientific">Furfurilactobacillus curtus</name>
    <dbReference type="NCBI Taxonomy" id="1746200"/>
    <lineage>
        <taxon>Bacteria</taxon>
        <taxon>Bacillati</taxon>
        <taxon>Bacillota</taxon>
        <taxon>Bacilli</taxon>
        <taxon>Lactobacillales</taxon>
        <taxon>Lactobacillaceae</taxon>
        <taxon>Furfurilactobacillus</taxon>
    </lineage>
</organism>
<evidence type="ECO:0000256" key="5">
    <source>
        <dbReference type="ARBA" id="ARBA00023049"/>
    </source>
</evidence>
<dbReference type="RefSeq" id="WP_407884653.1">
    <property type="nucleotide sequence ID" value="NZ_BQXO01000006.1"/>
</dbReference>
<feature type="compositionally biased region" description="Low complexity" evidence="6">
    <location>
        <begin position="61"/>
        <end position="75"/>
    </location>
</feature>
<accession>A0ABQ5JTE9</accession>
<keyword evidence="7" id="KW-1133">Transmembrane helix</keyword>
<feature type="domain" description="Peptidase metallopeptidase" evidence="8">
    <location>
        <begin position="96"/>
        <end position="250"/>
    </location>
</feature>
<reference evidence="9 10" key="1">
    <citation type="submission" date="2022-03" db="EMBL/GenBank/DDBJ databases">
        <title>Draft genome sequence of Furfurilactobacillus curtus JCM 31185.</title>
        <authorList>
            <person name="Suzuki S."/>
            <person name="Endo A."/>
            <person name="Kajikawa A."/>
        </authorList>
    </citation>
    <scope>NUCLEOTIDE SEQUENCE [LARGE SCALE GENOMIC DNA]</scope>
    <source>
        <strain evidence="9 10">JCM 31185</strain>
    </source>
</reference>
<dbReference type="InterPro" id="IPR024079">
    <property type="entry name" value="MetalloPept_cat_dom_sf"/>
</dbReference>
<dbReference type="EMBL" id="BQXO01000006">
    <property type="protein sequence ID" value="GKT06476.1"/>
    <property type="molecule type" value="Genomic_DNA"/>
</dbReference>
<evidence type="ECO:0000313" key="10">
    <source>
        <dbReference type="Proteomes" id="UP001628078"/>
    </source>
</evidence>
<dbReference type="Proteomes" id="UP001628078">
    <property type="component" value="Unassembled WGS sequence"/>
</dbReference>
<proteinExistence type="predicted"/>
<evidence type="ECO:0000256" key="2">
    <source>
        <dbReference type="ARBA" id="ARBA00022723"/>
    </source>
</evidence>
<keyword evidence="1" id="KW-0645">Protease</keyword>
<dbReference type="InterPro" id="IPR001818">
    <property type="entry name" value="Pept_M10_metallopeptidase"/>
</dbReference>
<keyword evidence="5" id="KW-0482">Metalloprotease</keyword>
<keyword evidence="4" id="KW-0862">Zinc</keyword>
<feature type="region of interest" description="Disordered" evidence="6">
    <location>
        <begin position="55"/>
        <end position="78"/>
    </location>
</feature>
<name>A0ABQ5JTE9_9LACO</name>
<dbReference type="Pfam" id="PF00413">
    <property type="entry name" value="Peptidase_M10"/>
    <property type="match status" value="1"/>
</dbReference>
<protein>
    <submittedName>
        <fullName evidence="9">Peptidase M10</fullName>
    </submittedName>
</protein>
<evidence type="ECO:0000256" key="4">
    <source>
        <dbReference type="ARBA" id="ARBA00022833"/>
    </source>
</evidence>